<keyword evidence="2" id="KW-1185">Reference proteome</keyword>
<protein>
    <submittedName>
        <fullName evidence="1">Uncharacterized protein</fullName>
    </submittedName>
</protein>
<proteinExistence type="predicted"/>
<comment type="caution">
    <text evidence="1">The sequence shown here is derived from an EMBL/GenBank/DDBJ whole genome shotgun (WGS) entry which is preliminary data.</text>
</comment>
<evidence type="ECO:0000313" key="1">
    <source>
        <dbReference type="EMBL" id="KAJ1170021.1"/>
    </source>
</evidence>
<gene>
    <name evidence="1" type="ORF">NDU88_001902</name>
</gene>
<evidence type="ECO:0000313" key="2">
    <source>
        <dbReference type="Proteomes" id="UP001066276"/>
    </source>
</evidence>
<accession>A0AAV7T1N4</accession>
<sequence length="84" mass="9268">MVGEWGADRRSPGRDGGRPLLDGLVRVVRTTTGQRVLNVRPGIETTLFAELHCCRPECLQIGGGPQEELQEELAVVYESRSYKG</sequence>
<organism evidence="1 2">
    <name type="scientific">Pleurodeles waltl</name>
    <name type="common">Iberian ribbed newt</name>
    <dbReference type="NCBI Taxonomy" id="8319"/>
    <lineage>
        <taxon>Eukaryota</taxon>
        <taxon>Metazoa</taxon>
        <taxon>Chordata</taxon>
        <taxon>Craniata</taxon>
        <taxon>Vertebrata</taxon>
        <taxon>Euteleostomi</taxon>
        <taxon>Amphibia</taxon>
        <taxon>Batrachia</taxon>
        <taxon>Caudata</taxon>
        <taxon>Salamandroidea</taxon>
        <taxon>Salamandridae</taxon>
        <taxon>Pleurodelinae</taxon>
        <taxon>Pleurodeles</taxon>
    </lineage>
</organism>
<dbReference type="EMBL" id="JANPWB010000007">
    <property type="protein sequence ID" value="KAJ1170021.1"/>
    <property type="molecule type" value="Genomic_DNA"/>
</dbReference>
<dbReference type="Proteomes" id="UP001066276">
    <property type="component" value="Chromosome 4_1"/>
</dbReference>
<reference evidence="1" key="1">
    <citation type="journal article" date="2022" name="bioRxiv">
        <title>Sequencing and chromosome-scale assembly of the giantPleurodeles waltlgenome.</title>
        <authorList>
            <person name="Brown T."/>
            <person name="Elewa A."/>
            <person name="Iarovenko S."/>
            <person name="Subramanian E."/>
            <person name="Araus A.J."/>
            <person name="Petzold A."/>
            <person name="Susuki M."/>
            <person name="Suzuki K.-i.T."/>
            <person name="Hayashi T."/>
            <person name="Toyoda A."/>
            <person name="Oliveira C."/>
            <person name="Osipova E."/>
            <person name="Leigh N.D."/>
            <person name="Simon A."/>
            <person name="Yun M.H."/>
        </authorList>
    </citation>
    <scope>NUCLEOTIDE SEQUENCE</scope>
    <source>
        <strain evidence="1">20211129_DDA</strain>
        <tissue evidence="1">Liver</tissue>
    </source>
</reference>
<name>A0AAV7T1N4_PLEWA</name>
<dbReference type="AlphaFoldDB" id="A0AAV7T1N4"/>